<proteinExistence type="predicted"/>
<reference evidence="1 2" key="1">
    <citation type="submission" date="2020-04" db="EMBL/GenBank/DDBJ databases">
        <authorList>
            <consortium name="Desulfovibrio sp. FSS-1 genome sequencing consortium"/>
            <person name="Shimoshige H."/>
            <person name="Kobayashi H."/>
            <person name="Maekawa T."/>
        </authorList>
    </citation>
    <scope>NUCLEOTIDE SEQUENCE [LARGE SCALE GENOMIC DNA]</scope>
    <source>
        <strain evidence="1 2">SIID29052-01</strain>
    </source>
</reference>
<dbReference type="RefSeq" id="WP_173081764.1">
    <property type="nucleotide sequence ID" value="NZ_BLTE01000003.1"/>
</dbReference>
<dbReference type="PROSITE" id="PS51257">
    <property type="entry name" value="PROKAR_LIPOPROTEIN"/>
    <property type="match status" value="1"/>
</dbReference>
<organism evidence="1 2">
    <name type="scientific">Fundidesulfovibrio magnetotacticus</name>
    <dbReference type="NCBI Taxonomy" id="2730080"/>
    <lineage>
        <taxon>Bacteria</taxon>
        <taxon>Pseudomonadati</taxon>
        <taxon>Thermodesulfobacteriota</taxon>
        <taxon>Desulfovibrionia</taxon>
        <taxon>Desulfovibrionales</taxon>
        <taxon>Desulfovibrionaceae</taxon>
        <taxon>Fundidesulfovibrio</taxon>
    </lineage>
</organism>
<evidence type="ECO:0008006" key="3">
    <source>
        <dbReference type="Google" id="ProtNLM"/>
    </source>
</evidence>
<dbReference type="Pfam" id="PF04311">
    <property type="entry name" value="DUF459"/>
    <property type="match status" value="1"/>
</dbReference>
<name>A0A6V8LQ32_9BACT</name>
<evidence type="ECO:0000313" key="2">
    <source>
        <dbReference type="Proteomes" id="UP000494245"/>
    </source>
</evidence>
<gene>
    <name evidence="1" type="ORF">NNJEOMEG_00909</name>
</gene>
<dbReference type="EMBL" id="BLTE01000003">
    <property type="protein sequence ID" value="GFK93080.1"/>
    <property type="molecule type" value="Genomic_DNA"/>
</dbReference>
<dbReference type="InterPro" id="IPR036514">
    <property type="entry name" value="SGNH_hydro_sf"/>
</dbReference>
<comment type="caution">
    <text evidence="1">The sequence shown here is derived from an EMBL/GenBank/DDBJ whole genome shotgun (WGS) entry which is preliminary data.</text>
</comment>
<reference evidence="1 2" key="2">
    <citation type="submission" date="2020-05" db="EMBL/GenBank/DDBJ databases">
        <title>Draft genome sequence of Desulfovibrio sp. strainFSS-1.</title>
        <authorList>
            <person name="Shimoshige H."/>
            <person name="Kobayashi H."/>
            <person name="Maekawa T."/>
        </authorList>
    </citation>
    <scope>NUCLEOTIDE SEQUENCE [LARGE SCALE GENOMIC DNA]</scope>
    <source>
        <strain evidence="1 2">SIID29052-01</strain>
    </source>
</reference>
<dbReference type="GO" id="GO:0016788">
    <property type="term" value="F:hydrolase activity, acting on ester bonds"/>
    <property type="evidence" value="ECO:0007669"/>
    <property type="project" value="UniProtKB-ARBA"/>
</dbReference>
<keyword evidence="2" id="KW-1185">Reference proteome</keyword>
<accession>A0A6V8LQ32</accession>
<evidence type="ECO:0000313" key="1">
    <source>
        <dbReference type="EMBL" id="GFK93080.1"/>
    </source>
</evidence>
<dbReference type="AlphaFoldDB" id="A0A6V8LQ32"/>
<sequence>MRSSTTTRRILLALALLFVSGCAGIGGEGSALAKAGRKSQAFALLERPNLSPKDLFAPRAPLRHVQCLAVVGDSLSISLASELEKSLAEKPGLAFVRLGKVSSGLARPDFFDWDRHMEDVARRYRPDAVAIMIGANDNKHLRQPDGSQITYGTPQWDKDYAARVRRLVEIARRHNPQAVIFWMGAPVMADGALSGDLRHINALVRKTLTSLPDCHYVDTWQLFSAPDGSFVFSKDDVEGGATLRARDGVHMTQAGAQALAGRALLALQSRLVLGPPVPAAVPVAASTL</sequence>
<dbReference type="Proteomes" id="UP000494245">
    <property type="component" value="Unassembled WGS sequence"/>
</dbReference>
<protein>
    <recommendedName>
        <fullName evidence="3">SGNH hydrolase-type esterase domain-containing protein</fullName>
    </recommendedName>
</protein>
<dbReference type="SUPFAM" id="SSF52266">
    <property type="entry name" value="SGNH hydrolase"/>
    <property type="match status" value="1"/>
</dbReference>
<dbReference type="InterPro" id="IPR007407">
    <property type="entry name" value="DUF459"/>
</dbReference>
<dbReference type="Gene3D" id="3.40.50.1110">
    <property type="entry name" value="SGNH hydrolase"/>
    <property type="match status" value="1"/>
</dbReference>